<evidence type="ECO:0000313" key="3">
    <source>
        <dbReference type="Proteomes" id="UP001197847"/>
    </source>
</evidence>
<evidence type="ECO:0000313" key="2">
    <source>
        <dbReference type="EMBL" id="MCC2748906.1"/>
    </source>
</evidence>
<reference evidence="2" key="1">
    <citation type="submission" date="2021-10" db="EMBL/GenBank/DDBJ databases">
        <title>Collection of gut derived symbiotic bacterial strains cultured from healthy donors.</title>
        <authorList>
            <person name="Lin H."/>
            <person name="Littmann E."/>
            <person name="Claire K."/>
            <person name="Pamer E."/>
        </authorList>
    </citation>
    <scope>NUCLEOTIDE SEQUENCE</scope>
    <source>
        <strain evidence="2">MSK.22.92</strain>
    </source>
</reference>
<sequence>MGQDQSSVFDLAAVAAASNGGNNDPLLPPAQFIGDPQKPSRMPYNKYASYSEQIPFDYPERT</sequence>
<feature type="region of interest" description="Disordered" evidence="1">
    <location>
        <begin position="19"/>
        <end position="39"/>
    </location>
</feature>
<dbReference type="EMBL" id="JAJFBX010000307">
    <property type="protein sequence ID" value="MCC2748906.1"/>
    <property type="molecule type" value="Genomic_DNA"/>
</dbReference>
<protein>
    <submittedName>
        <fullName evidence="2">Uncharacterized protein</fullName>
    </submittedName>
</protein>
<dbReference type="AlphaFoldDB" id="A0AAW4WQN8"/>
<gene>
    <name evidence="2" type="ORF">LK487_18205</name>
</gene>
<comment type="caution">
    <text evidence="2">The sequence shown here is derived from an EMBL/GenBank/DDBJ whole genome shotgun (WGS) entry which is preliminary data.</text>
</comment>
<organism evidence="2 3">
    <name type="scientific">Agathobacter rectalis</name>
    <dbReference type="NCBI Taxonomy" id="39491"/>
    <lineage>
        <taxon>Bacteria</taxon>
        <taxon>Bacillati</taxon>
        <taxon>Bacillota</taxon>
        <taxon>Clostridia</taxon>
        <taxon>Lachnospirales</taxon>
        <taxon>Lachnospiraceae</taxon>
        <taxon>Agathobacter</taxon>
    </lineage>
</organism>
<feature type="non-terminal residue" evidence="2">
    <location>
        <position position="62"/>
    </location>
</feature>
<name>A0AAW4WQN8_9FIRM</name>
<accession>A0AAW4WQN8</accession>
<evidence type="ECO:0000256" key="1">
    <source>
        <dbReference type="SAM" id="MobiDB-lite"/>
    </source>
</evidence>
<dbReference type="Proteomes" id="UP001197847">
    <property type="component" value="Unassembled WGS sequence"/>
</dbReference>
<proteinExistence type="predicted"/>